<accession>A0A238GT21</accession>
<evidence type="ECO:0000313" key="3">
    <source>
        <dbReference type="Proteomes" id="UP000198366"/>
    </source>
</evidence>
<dbReference type="Proteomes" id="UP000198366">
    <property type="component" value="Chromosome I"/>
</dbReference>
<feature type="domain" description="SabA N-terminal extracellular adhesion" evidence="1">
    <location>
        <begin position="9"/>
        <end position="310"/>
    </location>
</feature>
<evidence type="ECO:0000259" key="1">
    <source>
        <dbReference type="Pfam" id="PF18304"/>
    </source>
</evidence>
<reference evidence="2 3" key="1">
    <citation type="submission" date="2016-12" db="EMBL/GenBank/DDBJ databases">
        <authorList>
            <person name="Song W.-J."/>
            <person name="Kurnit D.M."/>
        </authorList>
    </citation>
    <scope>NUCLEOTIDE SEQUENCE [LARGE SCALE GENOMIC DNA]</scope>
    <source>
        <strain evidence="2">BCM-300</strain>
    </source>
</reference>
<proteinExistence type="predicted"/>
<name>A0A238GT21_HELPX</name>
<protein>
    <submittedName>
        <fullName evidence="2">Outer membrane protein HopZ</fullName>
    </submittedName>
</protein>
<evidence type="ECO:0000313" key="2">
    <source>
        <dbReference type="EMBL" id="SMA52017.1"/>
    </source>
</evidence>
<dbReference type="EMBL" id="LT837687">
    <property type="protein sequence ID" value="SMA52017.1"/>
    <property type="molecule type" value="Genomic_DNA"/>
</dbReference>
<dbReference type="InterPro" id="IPR040838">
    <property type="entry name" value="SabA_N_adhesion"/>
</dbReference>
<dbReference type="AlphaFoldDB" id="A0A238GT21"/>
<sequence>MVKNTGELKKLSDTYENLSNLLSNFNNLNQAVTNASSPSEINAAIDNLRANTQGLTGEKDNSPAYQAVSLALNAAVGLWNVIGYAIMCGNGNGTGSGPGSVIFNNQPGSGTTSITCNRYEATGPGRSMSIQEFEKLNKAYQAIQQALKSGNGFPVLDGKGTEVKVEYTYECKQNNGSSSSINGGVNQFCQKNGSSNGVTSNGSNNKETQSFTFTNTAQNLLEQASTIMNVLNTQCPLVRSTHNENTPGNGSPWNINQSGNACQIFSAEFSAVTSMIKNAQEIVAQAQSLNAKEQSNQNAPQDFNPYTSSDRAFAQNMLNHAQAQAKMLELADQIKTNLNAIPTHFVTDYLAACRNGGGTLPDQGVTNNT</sequence>
<dbReference type="Pfam" id="PF18304">
    <property type="entry name" value="SabA_adhesion"/>
    <property type="match status" value="1"/>
</dbReference>
<organism evidence="2 3">
    <name type="scientific">Helicobacter pylori</name>
    <name type="common">Campylobacter pylori</name>
    <dbReference type="NCBI Taxonomy" id="210"/>
    <lineage>
        <taxon>Bacteria</taxon>
        <taxon>Pseudomonadati</taxon>
        <taxon>Campylobacterota</taxon>
        <taxon>Epsilonproteobacteria</taxon>
        <taxon>Campylobacterales</taxon>
        <taxon>Helicobacteraceae</taxon>
        <taxon>Helicobacter</taxon>
    </lineage>
</organism>
<gene>
    <name evidence="2" type="primary">hopZ_2</name>
    <name evidence="2" type="ORF">BCM300_00015</name>
</gene>